<dbReference type="Proteomes" id="UP000689195">
    <property type="component" value="Unassembled WGS sequence"/>
</dbReference>
<keyword evidence="1" id="KW-0732">Signal</keyword>
<dbReference type="SMART" id="SM00261">
    <property type="entry name" value="FU"/>
    <property type="match status" value="4"/>
</dbReference>
<comment type="caution">
    <text evidence="5">The sequence shown here is derived from an EMBL/GenBank/DDBJ whole genome shotgun (WGS) entry which is preliminary data.</text>
</comment>
<protein>
    <recommendedName>
        <fullName evidence="7">Insulin-like growth factor binding protein, N-terminal</fullName>
    </recommendedName>
</protein>
<evidence type="ECO:0000256" key="1">
    <source>
        <dbReference type="ARBA" id="ARBA00022729"/>
    </source>
</evidence>
<feature type="transmembrane region" description="Helical" evidence="4">
    <location>
        <begin position="1162"/>
        <end position="1182"/>
    </location>
</feature>
<keyword evidence="3" id="KW-1015">Disulfide bond</keyword>
<dbReference type="EMBL" id="CAJJDO010000156">
    <property type="protein sequence ID" value="CAD8209806.1"/>
    <property type="molecule type" value="Genomic_DNA"/>
</dbReference>
<evidence type="ECO:0000256" key="3">
    <source>
        <dbReference type="ARBA" id="ARBA00023157"/>
    </source>
</evidence>
<dbReference type="InterPro" id="IPR006212">
    <property type="entry name" value="Furin_repeat"/>
</dbReference>
<dbReference type="NCBIfam" id="TIGR02232">
    <property type="entry name" value="myxo_disulf_rpt"/>
    <property type="match status" value="3"/>
</dbReference>
<sequence length="1200" mass="138464">MAQMSRQNLFWRSCKLCIYSIFIDLIFLNQFCSEVLAQAEISRSFFTPFSTDDDWKVYLAENSNHITDCVTSQIFGGRLIFSQQTVITKTFILPPHYQIQFEFKFWRLNPWTAGYYYVYLNGEQAHFYNPYNATGEQICGSGTLGQIDQISKQIDHMLNSAIIIIVSKQTSAYWGISDFKLSLLKCPNLCDYCDSVGICQKWYRVLSYFTTLSFTNGQGWLKDNAIYDSVQDCGFQYYGNFLSSQVASINLNLNDPHTMLKFSFIFICVEITGSVTLEVIGDVQLYYYAPPLTSASTLNYFCGSNLKMTRIDIIGFSSSSSTMTISILIHNVATTSVNPVSFGIRDFEVFTYQENRIIIDESLIHKDDYLLIFEGIFSQQYNCVEGCSNCIRDICVECFSGWNFDTYSQQCIPICGDQQIIYQEECDDGNQQANDGCYQCKFSCPLNCISCEYGLCIFCNNNYQLIDNLCHFSCQFEDQNSLIKYDIQMKEGYYCQMSNFQKNTYLHHVIINNNLILEAVDIQCQIQNYGIFAYQYNRCEQRESQNCIISILNECQICMNKFERTLNGQCIPICNNEIYQEDVLIDNSIENYFVCSKCQLECLECHNSFCFQCLQGWNVVDFKCVYECGDGKIALGSYEQCDDQNQDSGDGCYECKFECSYNCIFCYGHLECAICKEYFEIKDNNCIPICGDGIVIDGLEICDDGNDIKYDGCYDCQYSCRENCQICDHQNCLDICDQGYYYLNNECISICGDLIIANNEQCDDANDDPFDGCDSCFFSCPLNCNNCYQGYCFNCNLGFIMNKNNCQDTCGNGYKSDIEECDDGNHLSLDGCSDICIIEIYWTCFEEDFNKSLCFQIIPPHFNLILLNQTYNIQYVQLQFTNQIKLLDSSQNLTQNFKAYLVDIDPSHYIISNVLIIEPNNLSVHNIIYQLKIQILEQLITEIFLQVQLNTVLVDQNGFQVDNDICKIRIKNPIVLTDEQKKISHKICSYNMTILIFLGLSSLIILMSGNPAECFEILDTIQYQANLKFININFPENLMIYFESSEVVTILPILQKFWILDIFQDVIGSQQLQAFGKFQNYNLNSDLITNLYGLFAQILLATVLLILSYCYLRFIFRTWFTKIRVFIYDNQSIIVSYHFAFFIHTLNQFSLGLHKILSQQGIVYIIQVNCWDLIFKTLLYLFSEKEMNPRNIAQTITAQL</sequence>
<feature type="transmembrane region" description="Helical" evidence="4">
    <location>
        <begin position="1091"/>
        <end position="1112"/>
    </location>
</feature>
<reference evidence="5" key="1">
    <citation type="submission" date="2021-01" db="EMBL/GenBank/DDBJ databases">
        <authorList>
            <consortium name="Genoscope - CEA"/>
            <person name="William W."/>
        </authorList>
    </citation>
    <scope>NUCLEOTIDE SEQUENCE</scope>
</reference>
<dbReference type="OrthoDB" id="28293at2759"/>
<accession>A0A8S1Y5Y9</accession>
<evidence type="ECO:0008006" key="7">
    <source>
        <dbReference type="Google" id="ProtNLM"/>
    </source>
</evidence>
<dbReference type="Pfam" id="PF13948">
    <property type="entry name" value="DUF4215"/>
    <property type="match status" value="5"/>
</dbReference>
<feature type="transmembrane region" description="Helical" evidence="4">
    <location>
        <begin position="1133"/>
        <end position="1150"/>
    </location>
</feature>
<keyword evidence="4" id="KW-0472">Membrane</keyword>
<keyword evidence="2" id="KW-0677">Repeat</keyword>
<organism evidence="5 6">
    <name type="scientific">Paramecium pentaurelia</name>
    <dbReference type="NCBI Taxonomy" id="43138"/>
    <lineage>
        <taxon>Eukaryota</taxon>
        <taxon>Sar</taxon>
        <taxon>Alveolata</taxon>
        <taxon>Ciliophora</taxon>
        <taxon>Intramacronucleata</taxon>
        <taxon>Oligohymenophorea</taxon>
        <taxon>Peniculida</taxon>
        <taxon>Parameciidae</taxon>
        <taxon>Paramecium</taxon>
    </lineage>
</organism>
<proteinExistence type="predicted"/>
<dbReference type="PANTHER" id="PTHR39767:SF2">
    <property type="entry name" value="CHROMOSOME UNDETERMINED SCAFFOLD_1, WHOLE GENOME SHOTGUN SEQUENCE"/>
    <property type="match status" value="1"/>
</dbReference>
<dbReference type="PANTHER" id="PTHR39767">
    <property type="entry name" value="CALCIUM/CALMODULIN-BINDING MEMBRANE PROTEIN PCM4-RELATED"/>
    <property type="match status" value="1"/>
</dbReference>
<name>A0A8S1Y5Y9_9CILI</name>
<evidence type="ECO:0000256" key="2">
    <source>
        <dbReference type="ARBA" id="ARBA00022737"/>
    </source>
</evidence>
<gene>
    <name evidence="5" type="ORF">PPENT_87.1.T1560047</name>
</gene>
<evidence type="ECO:0000256" key="4">
    <source>
        <dbReference type="SAM" id="Phobius"/>
    </source>
</evidence>
<evidence type="ECO:0000313" key="5">
    <source>
        <dbReference type="EMBL" id="CAD8209806.1"/>
    </source>
</evidence>
<keyword evidence="6" id="KW-1185">Reference proteome</keyword>
<dbReference type="AlphaFoldDB" id="A0A8S1Y5Y9"/>
<evidence type="ECO:0000313" key="6">
    <source>
        <dbReference type="Proteomes" id="UP000689195"/>
    </source>
</evidence>
<keyword evidence="4" id="KW-0812">Transmembrane</keyword>
<dbReference type="InterPro" id="IPR011936">
    <property type="entry name" value="Myxo_disulph_rpt"/>
</dbReference>
<keyword evidence="4" id="KW-1133">Transmembrane helix</keyword>